<keyword evidence="20" id="KW-1185">Reference proteome</keyword>
<feature type="transmembrane region" description="Helical" evidence="17">
    <location>
        <begin position="485"/>
        <end position="505"/>
    </location>
</feature>
<dbReference type="SUPFAM" id="SSF53822">
    <property type="entry name" value="Periplasmic binding protein-like I"/>
    <property type="match status" value="1"/>
</dbReference>
<evidence type="ECO:0000256" key="16">
    <source>
        <dbReference type="ARBA" id="ARBA00034104"/>
    </source>
</evidence>
<keyword evidence="11" id="KW-1015">Disulfide bond</keyword>
<keyword evidence="7" id="KW-0770">Synapse</keyword>
<evidence type="ECO:0000256" key="14">
    <source>
        <dbReference type="ARBA" id="ARBA00023224"/>
    </source>
</evidence>
<evidence type="ECO:0000313" key="19">
    <source>
        <dbReference type="EMBL" id="CAH3121231.1"/>
    </source>
</evidence>
<comment type="similarity">
    <text evidence="1">Belongs to the G-protein coupled receptor 3 family. GABA-B receptor subfamily.</text>
</comment>
<gene>
    <name evidence="19" type="ORF">PMEA_00009090</name>
</gene>
<keyword evidence="4 17" id="KW-0812">Transmembrane</keyword>
<feature type="transmembrane region" description="Helical" evidence="17">
    <location>
        <begin position="450"/>
        <end position="473"/>
    </location>
</feature>
<feature type="transmembrane region" description="Helical" evidence="17">
    <location>
        <begin position="629"/>
        <end position="649"/>
    </location>
</feature>
<dbReference type="FunFam" id="3.40.50.2300:FF:000072">
    <property type="entry name" value="Gamma-aminobutyric acid type B receptor subunit 2"/>
    <property type="match status" value="1"/>
</dbReference>
<evidence type="ECO:0000256" key="12">
    <source>
        <dbReference type="ARBA" id="ARBA00023170"/>
    </source>
</evidence>
<evidence type="ECO:0000256" key="17">
    <source>
        <dbReference type="SAM" id="Phobius"/>
    </source>
</evidence>
<sequence>MCLFSYVLLTISNKTDHRNSTTKIDLYIGGLFGVNVKNGSWSTAGVIPALEMALEHVNSDPGILVNYQLKYVWNDSRCESSAGIRAMLELINTQPHKIVFLGPGCSLATEPIAEAAPYWQAVQIGYSASSPQFSNKEKYPLYFRTATSETLENPARVALFKHFKWKRVALIVENFDIFVTTKEDLIPRLKESNITVIAEETFIKDPSSSVKNLLKEKDARIIIGLMYEDMFKKAMCTAYKQGLFGNKYVWIIVGWYLEDWWTKTDEECTGENLLKAASNLILTSPLRLSNSPQPTISNKTAQQLNSTYEERCRHSNFTSHEYASFTYDAVWTIALMLDKSIPLLGEKNKTLETIKYGDKETAEIMKDTLFRTNFTGMSGHVSFDRYGDRQTVVQITQKTGDSKRLVATMDVRDGKLQLYGVGFEWAGGRVPADGVKITQKIYHEGIKTTVSFYVLASSGILLCLFCLLFNFKYRNHSFIRMSSPNFNNITVIGCMLAYLEIFLLARGTSGSAEHLNHAFLCNVTFWLLTTSFTFAFGGIFVKTWRVYKIFTNYQLKKEIPNLSSTSLLAILLAGWSIDVIFLSTWTSVDPLTTKFERISETVNIVDNNDPDLVEELLTRQCTSHYYNTWVMSLCGLKGILLIFGVFLAWETRNVHYPSLNDSKSIGLAVYNMFMFSCLAIVVGFVVYPALKTLVQRSIVFVAATSTVALLFVPKIKVYMALSASAQVSSDFTSHVSDNL</sequence>
<keyword evidence="2" id="KW-1003">Cell membrane</keyword>
<evidence type="ECO:0000313" key="20">
    <source>
        <dbReference type="Proteomes" id="UP001159428"/>
    </source>
</evidence>
<dbReference type="FunFam" id="3.40.50.2300:FF:000379">
    <property type="entry name" value="Gamma-aminobutyric acid B receptor"/>
    <property type="match status" value="1"/>
</dbReference>
<protein>
    <recommendedName>
        <fullName evidence="18">G-protein coupled receptors family 3 profile domain-containing protein</fullName>
    </recommendedName>
</protein>
<dbReference type="PANTHER" id="PTHR10519">
    <property type="entry name" value="GABA-B RECEPTOR"/>
    <property type="match status" value="1"/>
</dbReference>
<dbReference type="CDD" id="cd06366">
    <property type="entry name" value="PBP1_GABAb_receptor"/>
    <property type="match status" value="1"/>
</dbReference>
<comment type="subcellular location">
    <subcellularLocation>
        <location evidence="16">Postsynaptic cell membrane</location>
        <topology evidence="16">Multi-pass membrane protein</topology>
    </subcellularLocation>
</comment>
<evidence type="ECO:0000256" key="11">
    <source>
        <dbReference type="ARBA" id="ARBA00023157"/>
    </source>
</evidence>
<evidence type="ECO:0000256" key="9">
    <source>
        <dbReference type="ARBA" id="ARBA00023054"/>
    </source>
</evidence>
<evidence type="ECO:0000256" key="7">
    <source>
        <dbReference type="ARBA" id="ARBA00023018"/>
    </source>
</evidence>
<feature type="transmembrane region" description="Helical" evidence="17">
    <location>
        <begin position="517"/>
        <end position="541"/>
    </location>
</feature>
<keyword evidence="5" id="KW-0732">Signal</keyword>
<dbReference type="EMBL" id="CALNXJ010000018">
    <property type="protein sequence ID" value="CAH3121231.1"/>
    <property type="molecule type" value="Genomic_DNA"/>
</dbReference>
<dbReference type="GO" id="GO:0038039">
    <property type="term" value="C:G protein-coupled receptor heterodimeric complex"/>
    <property type="evidence" value="ECO:0007669"/>
    <property type="project" value="TreeGrafter"/>
</dbReference>
<dbReference type="GO" id="GO:0045211">
    <property type="term" value="C:postsynaptic membrane"/>
    <property type="evidence" value="ECO:0007669"/>
    <property type="project" value="UniProtKB-SubCell"/>
</dbReference>
<keyword evidence="3" id="KW-0597">Phosphoprotein</keyword>
<comment type="caution">
    <text evidence="19">The sequence shown here is derived from an EMBL/GenBank/DDBJ whole genome shotgun (WGS) entry which is preliminary data.</text>
</comment>
<feature type="transmembrane region" description="Helical" evidence="17">
    <location>
        <begin position="562"/>
        <end position="585"/>
    </location>
</feature>
<evidence type="ECO:0000256" key="3">
    <source>
        <dbReference type="ARBA" id="ARBA00022553"/>
    </source>
</evidence>
<dbReference type="PRINTS" id="PR01176">
    <property type="entry name" value="GABABRECEPTR"/>
</dbReference>
<evidence type="ECO:0000256" key="15">
    <source>
        <dbReference type="ARBA" id="ARBA00023257"/>
    </source>
</evidence>
<keyword evidence="9" id="KW-0175">Coiled coil</keyword>
<dbReference type="InterPro" id="IPR002455">
    <property type="entry name" value="GPCR3_GABA-B"/>
</dbReference>
<keyword evidence="8" id="KW-0297">G-protein coupled receptor</keyword>
<dbReference type="InterPro" id="IPR001828">
    <property type="entry name" value="ANF_lig-bd_rcpt"/>
</dbReference>
<proteinExistence type="inferred from homology"/>
<evidence type="ECO:0000256" key="4">
    <source>
        <dbReference type="ARBA" id="ARBA00022692"/>
    </source>
</evidence>
<name>A0AAU9WPF7_9CNID</name>
<keyword evidence="14" id="KW-0807">Transducer</keyword>
<dbReference type="GO" id="GO:0004965">
    <property type="term" value="F:G protein-coupled GABA receptor activity"/>
    <property type="evidence" value="ECO:0007669"/>
    <property type="project" value="InterPro"/>
</dbReference>
<dbReference type="Pfam" id="PF01094">
    <property type="entry name" value="ANF_receptor"/>
    <property type="match status" value="1"/>
</dbReference>
<dbReference type="CDD" id="cd15047">
    <property type="entry name" value="7tmC_GABA-B-like"/>
    <property type="match status" value="1"/>
</dbReference>
<evidence type="ECO:0000256" key="1">
    <source>
        <dbReference type="ARBA" id="ARBA00008991"/>
    </source>
</evidence>
<dbReference type="PANTHER" id="PTHR10519:SF20">
    <property type="entry name" value="G-PROTEIN COUPLED RECEPTOR 156-RELATED"/>
    <property type="match status" value="1"/>
</dbReference>
<keyword evidence="10 17" id="KW-0472">Membrane</keyword>
<feature type="transmembrane region" description="Helical" evidence="17">
    <location>
        <begin position="669"/>
        <end position="687"/>
    </location>
</feature>
<dbReference type="InterPro" id="IPR017978">
    <property type="entry name" value="GPCR_3_C"/>
</dbReference>
<dbReference type="InterPro" id="IPR028082">
    <property type="entry name" value="Peripla_BP_I"/>
</dbReference>
<keyword evidence="12" id="KW-0675">Receptor</keyword>
<feature type="domain" description="G-protein coupled receptors family 3 profile" evidence="18">
    <location>
        <begin position="448"/>
        <end position="721"/>
    </location>
</feature>
<keyword evidence="13" id="KW-0325">Glycoprotein</keyword>
<feature type="transmembrane region" description="Helical" evidence="17">
    <location>
        <begin position="693"/>
        <end position="712"/>
    </location>
</feature>
<accession>A0AAU9WPF7</accession>
<dbReference type="GO" id="GO:0007214">
    <property type="term" value="P:gamma-aminobutyric acid signaling pathway"/>
    <property type="evidence" value="ECO:0007669"/>
    <property type="project" value="TreeGrafter"/>
</dbReference>
<dbReference type="PROSITE" id="PS50259">
    <property type="entry name" value="G_PROTEIN_RECEP_F3_4"/>
    <property type="match status" value="1"/>
</dbReference>
<keyword evidence="6 17" id="KW-1133">Transmembrane helix</keyword>
<dbReference type="Gene3D" id="3.40.50.2300">
    <property type="match status" value="2"/>
</dbReference>
<evidence type="ECO:0000256" key="8">
    <source>
        <dbReference type="ARBA" id="ARBA00023040"/>
    </source>
</evidence>
<organism evidence="19 20">
    <name type="scientific">Pocillopora meandrina</name>
    <dbReference type="NCBI Taxonomy" id="46732"/>
    <lineage>
        <taxon>Eukaryota</taxon>
        <taxon>Metazoa</taxon>
        <taxon>Cnidaria</taxon>
        <taxon>Anthozoa</taxon>
        <taxon>Hexacorallia</taxon>
        <taxon>Scleractinia</taxon>
        <taxon>Astrocoeniina</taxon>
        <taxon>Pocilloporidae</taxon>
        <taxon>Pocillopora</taxon>
    </lineage>
</organism>
<evidence type="ECO:0000256" key="10">
    <source>
        <dbReference type="ARBA" id="ARBA00023136"/>
    </source>
</evidence>
<evidence type="ECO:0000256" key="5">
    <source>
        <dbReference type="ARBA" id="ARBA00022729"/>
    </source>
</evidence>
<keyword evidence="15" id="KW-0628">Postsynaptic cell membrane</keyword>
<reference evidence="19 20" key="1">
    <citation type="submission" date="2022-05" db="EMBL/GenBank/DDBJ databases">
        <authorList>
            <consortium name="Genoscope - CEA"/>
            <person name="William W."/>
        </authorList>
    </citation>
    <scope>NUCLEOTIDE SEQUENCE [LARGE SCALE GENOMIC DNA]</scope>
</reference>
<evidence type="ECO:0000256" key="2">
    <source>
        <dbReference type="ARBA" id="ARBA00022475"/>
    </source>
</evidence>
<evidence type="ECO:0000256" key="6">
    <source>
        <dbReference type="ARBA" id="ARBA00022989"/>
    </source>
</evidence>
<evidence type="ECO:0000259" key="18">
    <source>
        <dbReference type="PROSITE" id="PS50259"/>
    </source>
</evidence>
<dbReference type="Pfam" id="PF00003">
    <property type="entry name" value="7tm_3"/>
    <property type="match status" value="1"/>
</dbReference>
<dbReference type="Proteomes" id="UP001159428">
    <property type="component" value="Unassembled WGS sequence"/>
</dbReference>
<dbReference type="AlphaFoldDB" id="A0AAU9WPF7"/>
<dbReference type="PRINTS" id="PR01177">
    <property type="entry name" value="GABAB1RECPTR"/>
</dbReference>
<evidence type="ECO:0000256" key="13">
    <source>
        <dbReference type="ARBA" id="ARBA00023180"/>
    </source>
</evidence>